<keyword evidence="4" id="KW-0418">Kinase</keyword>
<dbReference type="GO" id="GO:0004674">
    <property type="term" value="F:protein serine/threonine kinase activity"/>
    <property type="evidence" value="ECO:0007669"/>
    <property type="project" value="UniProtKB-KW"/>
</dbReference>
<evidence type="ECO:0000313" key="6">
    <source>
        <dbReference type="EMBL" id="KAJ6970395.1"/>
    </source>
</evidence>
<reference evidence="6" key="1">
    <citation type="journal article" date="2023" name="Mol. Ecol. Resour.">
        <title>Chromosome-level genome assembly of a triploid poplar Populus alba 'Berolinensis'.</title>
        <authorList>
            <person name="Chen S."/>
            <person name="Yu Y."/>
            <person name="Wang X."/>
            <person name="Wang S."/>
            <person name="Zhang T."/>
            <person name="Zhou Y."/>
            <person name="He R."/>
            <person name="Meng N."/>
            <person name="Wang Y."/>
            <person name="Liu W."/>
            <person name="Liu Z."/>
            <person name="Liu J."/>
            <person name="Guo Q."/>
            <person name="Huang H."/>
            <person name="Sederoff R.R."/>
            <person name="Wang G."/>
            <person name="Qu G."/>
            <person name="Chen S."/>
        </authorList>
    </citation>
    <scope>NUCLEOTIDE SEQUENCE</scope>
    <source>
        <strain evidence="6">SC-2020</strain>
    </source>
</reference>
<dbReference type="Proteomes" id="UP001164929">
    <property type="component" value="Chromosome 15"/>
</dbReference>
<gene>
    <name evidence="6" type="ORF">NC653_034858</name>
</gene>
<dbReference type="InterPro" id="IPR011009">
    <property type="entry name" value="Kinase-like_dom_sf"/>
</dbReference>
<dbReference type="EMBL" id="JAQIZT010000015">
    <property type="protein sequence ID" value="KAJ6970395.1"/>
    <property type="molecule type" value="Genomic_DNA"/>
</dbReference>
<keyword evidence="5" id="KW-0067">ATP-binding</keyword>
<proteinExistence type="predicted"/>
<comment type="caution">
    <text evidence="6">The sequence shown here is derived from an EMBL/GenBank/DDBJ whole genome shotgun (WGS) entry which is preliminary data.</text>
</comment>
<keyword evidence="2" id="KW-0808">Transferase</keyword>
<evidence type="ECO:0000256" key="3">
    <source>
        <dbReference type="ARBA" id="ARBA00022741"/>
    </source>
</evidence>
<name>A0AAD6LNN5_9ROSI</name>
<evidence type="ECO:0000256" key="5">
    <source>
        <dbReference type="ARBA" id="ARBA00022840"/>
    </source>
</evidence>
<dbReference type="GO" id="GO:0005524">
    <property type="term" value="F:ATP binding"/>
    <property type="evidence" value="ECO:0007669"/>
    <property type="project" value="UniProtKB-KW"/>
</dbReference>
<organism evidence="6 7">
    <name type="scientific">Populus alba x Populus x berolinensis</name>
    <dbReference type="NCBI Taxonomy" id="444605"/>
    <lineage>
        <taxon>Eukaryota</taxon>
        <taxon>Viridiplantae</taxon>
        <taxon>Streptophyta</taxon>
        <taxon>Embryophyta</taxon>
        <taxon>Tracheophyta</taxon>
        <taxon>Spermatophyta</taxon>
        <taxon>Magnoliopsida</taxon>
        <taxon>eudicotyledons</taxon>
        <taxon>Gunneridae</taxon>
        <taxon>Pentapetalae</taxon>
        <taxon>rosids</taxon>
        <taxon>fabids</taxon>
        <taxon>Malpighiales</taxon>
        <taxon>Salicaceae</taxon>
        <taxon>Saliceae</taxon>
        <taxon>Populus</taxon>
    </lineage>
</organism>
<protein>
    <recommendedName>
        <fullName evidence="8">Protein kinase domain-containing protein</fullName>
    </recommendedName>
</protein>
<accession>A0AAD6LNN5</accession>
<evidence type="ECO:0000256" key="1">
    <source>
        <dbReference type="ARBA" id="ARBA00022527"/>
    </source>
</evidence>
<evidence type="ECO:0000313" key="7">
    <source>
        <dbReference type="Proteomes" id="UP001164929"/>
    </source>
</evidence>
<keyword evidence="3" id="KW-0547">Nucleotide-binding</keyword>
<evidence type="ECO:0000256" key="4">
    <source>
        <dbReference type="ARBA" id="ARBA00022777"/>
    </source>
</evidence>
<dbReference type="SUPFAM" id="SSF56112">
    <property type="entry name" value="Protein kinase-like (PK-like)"/>
    <property type="match status" value="1"/>
</dbReference>
<dbReference type="PANTHER" id="PTHR24351">
    <property type="entry name" value="RIBOSOMAL PROTEIN S6 KINASE"/>
    <property type="match status" value="1"/>
</dbReference>
<dbReference type="AlphaFoldDB" id="A0AAD6LNN5"/>
<evidence type="ECO:0000256" key="2">
    <source>
        <dbReference type="ARBA" id="ARBA00022679"/>
    </source>
</evidence>
<keyword evidence="7" id="KW-1185">Reference proteome</keyword>
<keyword evidence="1" id="KW-0723">Serine/threonine-protein kinase</keyword>
<evidence type="ECO:0008006" key="8">
    <source>
        <dbReference type="Google" id="ProtNLM"/>
    </source>
</evidence>
<dbReference type="Gene3D" id="1.10.510.10">
    <property type="entry name" value="Transferase(Phosphotransferase) domain 1"/>
    <property type="match status" value="1"/>
</dbReference>
<sequence length="108" mass="12670">MYKLSSETYSCHVMQDTIKMQIDWWSVGMLLSEMLTEQVRCRIKRSFRRELSKRIKLPPYLSSEAHSFLKGAKRTIRRSGSGLGEGDEVKGLKWFQSINWIKIEAKEL</sequence>